<accession>A0ABV3B478</accession>
<sequence>MHQGVYLERSRGDRVLHEALTVGADPLHLALVFNLSHTTASCYEAIAQNLLDDQTGVHRGAVGRESGRS</sequence>
<organism evidence="1 2">
    <name type="scientific">Streptomyces neyagawaensis</name>
    <dbReference type="NCBI Taxonomy" id="42238"/>
    <lineage>
        <taxon>Bacteria</taxon>
        <taxon>Bacillati</taxon>
        <taxon>Actinomycetota</taxon>
        <taxon>Actinomycetes</taxon>
        <taxon>Kitasatosporales</taxon>
        <taxon>Streptomycetaceae</taxon>
        <taxon>Streptomyces</taxon>
    </lineage>
</organism>
<reference evidence="1 2" key="1">
    <citation type="submission" date="2024-06" db="EMBL/GenBank/DDBJ databases">
        <title>The Natural Products Discovery Center: Release of the First 8490 Sequenced Strains for Exploring Actinobacteria Biosynthetic Diversity.</title>
        <authorList>
            <person name="Kalkreuter E."/>
            <person name="Kautsar S.A."/>
            <person name="Yang D."/>
            <person name="Bader C.D."/>
            <person name="Teijaro C.N."/>
            <person name="Fluegel L."/>
            <person name="Davis C.M."/>
            <person name="Simpson J.R."/>
            <person name="Lauterbach L."/>
            <person name="Steele A.D."/>
            <person name="Gui C."/>
            <person name="Meng S."/>
            <person name="Li G."/>
            <person name="Viehrig K."/>
            <person name="Ye F."/>
            <person name="Su P."/>
            <person name="Kiefer A.F."/>
            <person name="Nichols A."/>
            <person name="Cepeda A.J."/>
            <person name="Yan W."/>
            <person name="Fan B."/>
            <person name="Jiang Y."/>
            <person name="Adhikari A."/>
            <person name="Zheng C.-J."/>
            <person name="Schuster L."/>
            <person name="Cowan T.M."/>
            <person name="Smanski M.J."/>
            <person name="Chevrette M.G."/>
            <person name="De Carvalho L.P.S."/>
            <person name="Shen B."/>
        </authorList>
    </citation>
    <scope>NUCLEOTIDE SEQUENCE [LARGE SCALE GENOMIC DNA]</scope>
    <source>
        <strain evidence="1 2">NPDC046851</strain>
    </source>
</reference>
<keyword evidence="2" id="KW-1185">Reference proteome</keyword>
<gene>
    <name evidence="1" type="ORF">ABZ931_24125</name>
</gene>
<dbReference type="Proteomes" id="UP001551189">
    <property type="component" value="Unassembled WGS sequence"/>
</dbReference>
<dbReference type="EMBL" id="JBEYXT010000121">
    <property type="protein sequence ID" value="MEU6804069.1"/>
    <property type="molecule type" value="Genomic_DNA"/>
</dbReference>
<evidence type="ECO:0000313" key="2">
    <source>
        <dbReference type="Proteomes" id="UP001551189"/>
    </source>
</evidence>
<protein>
    <submittedName>
        <fullName evidence="1">Uncharacterized protein</fullName>
    </submittedName>
</protein>
<comment type="caution">
    <text evidence="1">The sequence shown here is derived from an EMBL/GenBank/DDBJ whole genome shotgun (WGS) entry which is preliminary data.</text>
</comment>
<proteinExistence type="predicted"/>
<evidence type="ECO:0000313" key="1">
    <source>
        <dbReference type="EMBL" id="MEU6804069.1"/>
    </source>
</evidence>
<name>A0ABV3B478_9ACTN</name>
<dbReference type="RefSeq" id="WP_359698086.1">
    <property type="nucleotide sequence ID" value="NZ_JBEYXT010000121.1"/>
</dbReference>